<reference evidence="1 2" key="1">
    <citation type="submission" date="2024-02" db="EMBL/GenBank/DDBJ databases">
        <title>A novel Wenzhouxiangellaceae bacterium, isolated from coastal sediments.</title>
        <authorList>
            <person name="Du Z.-J."/>
            <person name="Ye Y.-Q."/>
            <person name="Zhang X.-Y."/>
        </authorList>
    </citation>
    <scope>NUCLEOTIDE SEQUENCE [LARGE SCALE GENOMIC DNA]</scope>
    <source>
        <strain evidence="1 2">CH-27</strain>
    </source>
</reference>
<evidence type="ECO:0000313" key="2">
    <source>
        <dbReference type="Proteomes" id="UP001359886"/>
    </source>
</evidence>
<dbReference type="Pfam" id="PF03237">
    <property type="entry name" value="Terminase_6N"/>
    <property type="match status" value="1"/>
</dbReference>
<dbReference type="RefSeq" id="WP_354695593.1">
    <property type="nucleotide sequence ID" value="NZ_JAZHOG010000007.1"/>
</dbReference>
<protein>
    <submittedName>
        <fullName evidence="1">Phage terminase large subunit</fullName>
    </submittedName>
</protein>
<dbReference type="AlphaFoldDB" id="A0AAW9R789"/>
<accession>A0AAW9R789</accession>
<dbReference type="Proteomes" id="UP001359886">
    <property type="component" value="Unassembled WGS sequence"/>
</dbReference>
<sequence>MNLARDLSRALRPGWVMHDAGLDPDPWQTQLLVSEEPRHLLLCSRQSGKSTTVASKAVETAIFDPGLILMIAPAQRQSGELFRKAKDIYLALDDVPRIVQESARSMELANGSRIVALPGTEATIRGYSAPKLVLVDEAARVEDALYHSITPMLAVSRGRLIALTTPYGRRGWFYEAWEHGGDYWQRTKISAHDCPRIDAEWLKAERESVGDWAFRQEYLVEFVDTDEQFFSSALIEAAIDPDLEPIW</sequence>
<proteinExistence type="predicted"/>
<dbReference type="EMBL" id="JAZHOG010000007">
    <property type="protein sequence ID" value="MEJ8568272.1"/>
    <property type="molecule type" value="Genomic_DNA"/>
</dbReference>
<dbReference type="InterPro" id="IPR027417">
    <property type="entry name" value="P-loop_NTPase"/>
</dbReference>
<organism evidence="1 2">
    <name type="scientific">Elongatibacter sediminis</name>
    <dbReference type="NCBI Taxonomy" id="3119006"/>
    <lineage>
        <taxon>Bacteria</taxon>
        <taxon>Pseudomonadati</taxon>
        <taxon>Pseudomonadota</taxon>
        <taxon>Gammaproteobacteria</taxon>
        <taxon>Chromatiales</taxon>
        <taxon>Wenzhouxiangellaceae</taxon>
        <taxon>Elongatibacter</taxon>
    </lineage>
</organism>
<name>A0AAW9R789_9GAMM</name>
<dbReference type="Gene3D" id="3.40.50.300">
    <property type="entry name" value="P-loop containing nucleotide triphosphate hydrolases"/>
    <property type="match status" value="1"/>
</dbReference>
<evidence type="ECO:0000313" key="1">
    <source>
        <dbReference type="EMBL" id="MEJ8568272.1"/>
    </source>
</evidence>
<keyword evidence="2" id="KW-1185">Reference proteome</keyword>
<gene>
    <name evidence="1" type="ORF">V3330_11605</name>
</gene>
<comment type="caution">
    <text evidence="1">The sequence shown here is derived from an EMBL/GenBank/DDBJ whole genome shotgun (WGS) entry which is preliminary data.</text>
</comment>